<dbReference type="FunFam" id="1.10.630.10:FF:000007">
    <property type="entry name" value="Cytochrome P450 76C4"/>
    <property type="match status" value="1"/>
</dbReference>
<comment type="cofactor">
    <cofactor evidence="5">
        <name>heme</name>
        <dbReference type="ChEBI" id="CHEBI:30413"/>
    </cofactor>
</comment>
<sequence length="524" mass="59562">MLHTSSAFNQKSSNSQKMEFTFSLLFWCSALLLATLLQLSKRQSQKTKQQQPPGPRGWPIIGNILDLGAMPHQTLYKLRPKYGPILWLKLGSMNTIAVQSAKAAEQLFKNHDLSFCDRKCLIALTSQNYNQGSVAVNQYGPYWRVMRRLCNMELLVNKRIVDTAPIRGRCVDAMIQFIQDDSAAKRSRGEAGAVNLAHYLFLTSFNVVGNLVFSRDLLDPQCREGNEFFHAMDNIMNLAGKPNVADFLPLLKWLDPQGVKRNMTKHMKKAMEIAGKFVKERVEEKKSGRLKSSTKEFLDVLLEYESDGKEGPDKISNHNINIIVLEMFLAGSETTSSTIEWAMAELLRRPELMQKAKEELNRVVGPKRKVEERDMDNLPYLQAVVKETLRLHPPIPLLLPRNALEDTKFMGYLIPKDTQIFVNVWGIGRDPESWDEPLCFKPERFIGSNIEYKGQNYELLPFGSGRRICVGMSLGQRMVHLALASLLHSFDWKIVPEALDMSERMGITLRKLAPLEAIPLNPSL</sequence>
<evidence type="ECO:0000256" key="4">
    <source>
        <dbReference type="ARBA" id="ARBA00023004"/>
    </source>
</evidence>
<dbReference type="PRINTS" id="PR00463">
    <property type="entry name" value="EP450I"/>
</dbReference>
<dbReference type="AlphaFoldDB" id="A0A6P4B8E5"/>
<dbReference type="GO" id="GO:0020037">
    <property type="term" value="F:heme binding"/>
    <property type="evidence" value="ECO:0007669"/>
    <property type="project" value="InterPro"/>
</dbReference>
<feature type="binding site" description="axial binding residue" evidence="5">
    <location>
        <position position="469"/>
    </location>
    <ligand>
        <name>heme</name>
        <dbReference type="ChEBI" id="CHEBI:30413"/>
    </ligand>
    <ligandPart>
        <name>Fe</name>
        <dbReference type="ChEBI" id="CHEBI:18248"/>
    </ligandPart>
</feature>
<dbReference type="InterPro" id="IPR002401">
    <property type="entry name" value="Cyt_P450_E_grp-I"/>
</dbReference>
<organism evidence="7 8">
    <name type="scientific">Ziziphus jujuba</name>
    <name type="common">Chinese jujube</name>
    <name type="synonym">Ziziphus sativa</name>
    <dbReference type="NCBI Taxonomy" id="326968"/>
    <lineage>
        <taxon>Eukaryota</taxon>
        <taxon>Viridiplantae</taxon>
        <taxon>Streptophyta</taxon>
        <taxon>Embryophyta</taxon>
        <taxon>Tracheophyta</taxon>
        <taxon>Spermatophyta</taxon>
        <taxon>Magnoliopsida</taxon>
        <taxon>eudicotyledons</taxon>
        <taxon>Gunneridae</taxon>
        <taxon>Pentapetalae</taxon>
        <taxon>rosids</taxon>
        <taxon>fabids</taxon>
        <taxon>Rosales</taxon>
        <taxon>Rhamnaceae</taxon>
        <taxon>Paliureae</taxon>
        <taxon>Ziziphus</taxon>
    </lineage>
</organism>
<dbReference type="Gene3D" id="1.10.630.10">
    <property type="entry name" value="Cytochrome P450"/>
    <property type="match status" value="1"/>
</dbReference>
<dbReference type="InterPro" id="IPR017972">
    <property type="entry name" value="Cyt_P450_CS"/>
</dbReference>
<dbReference type="PANTHER" id="PTHR47950:SF15">
    <property type="entry name" value="CYTOCHROME P450"/>
    <property type="match status" value="1"/>
</dbReference>
<dbReference type="PROSITE" id="PS00086">
    <property type="entry name" value="CYTOCHROME_P450"/>
    <property type="match status" value="1"/>
</dbReference>
<gene>
    <name evidence="8" type="primary">LOC107432140</name>
</gene>
<dbReference type="KEGG" id="zju:107432140"/>
<dbReference type="PANTHER" id="PTHR47950">
    <property type="entry name" value="CYTOCHROME P450, FAMILY 76, SUBFAMILY C, POLYPEPTIDE 5-RELATED"/>
    <property type="match status" value="1"/>
</dbReference>
<dbReference type="InterPro" id="IPR001128">
    <property type="entry name" value="Cyt_P450"/>
</dbReference>
<dbReference type="Pfam" id="PF00067">
    <property type="entry name" value="p450"/>
    <property type="match status" value="1"/>
</dbReference>
<dbReference type="PRINTS" id="PR00385">
    <property type="entry name" value="P450"/>
</dbReference>
<evidence type="ECO:0000256" key="6">
    <source>
        <dbReference type="RuleBase" id="RU000461"/>
    </source>
</evidence>
<keyword evidence="3 6" id="KW-0560">Oxidoreductase</keyword>
<keyword evidence="5 6" id="KW-0349">Heme</keyword>
<dbReference type="SUPFAM" id="SSF48264">
    <property type="entry name" value="Cytochrome P450"/>
    <property type="match status" value="1"/>
</dbReference>
<dbReference type="GeneID" id="107432140"/>
<protein>
    <submittedName>
        <fullName evidence="8">Iridoid oxidase</fullName>
    </submittedName>
</protein>
<keyword evidence="7" id="KW-1185">Reference proteome</keyword>
<dbReference type="Proteomes" id="UP001652623">
    <property type="component" value="Chromosome 11"/>
</dbReference>
<reference evidence="8" key="1">
    <citation type="submission" date="2025-08" db="UniProtKB">
        <authorList>
            <consortium name="RefSeq"/>
        </authorList>
    </citation>
    <scope>IDENTIFICATION</scope>
    <source>
        <tissue evidence="8">Seedling</tissue>
    </source>
</reference>
<evidence type="ECO:0000256" key="2">
    <source>
        <dbReference type="ARBA" id="ARBA00022723"/>
    </source>
</evidence>
<dbReference type="GO" id="GO:0004497">
    <property type="term" value="F:monooxygenase activity"/>
    <property type="evidence" value="ECO:0007669"/>
    <property type="project" value="UniProtKB-KW"/>
</dbReference>
<keyword evidence="6" id="KW-0503">Monooxygenase</keyword>
<accession>A0A6P4B8E5</accession>
<dbReference type="GO" id="GO:0005506">
    <property type="term" value="F:iron ion binding"/>
    <property type="evidence" value="ECO:0007669"/>
    <property type="project" value="InterPro"/>
</dbReference>
<name>A0A6P4B8E5_ZIZJJ</name>
<evidence type="ECO:0000256" key="1">
    <source>
        <dbReference type="ARBA" id="ARBA00010617"/>
    </source>
</evidence>
<evidence type="ECO:0000256" key="5">
    <source>
        <dbReference type="PIRSR" id="PIRSR602401-1"/>
    </source>
</evidence>
<dbReference type="GO" id="GO:0016705">
    <property type="term" value="F:oxidoreductase activity, acting on paired donors, with incorporation or reduction of molecular oxygen"/>
    <property type="evidence" value="ECO:0007669"/>
    <property type="project" value="InterPro"/>
</dbReference>
<keyword evidence="2 5" id="KW-0479">Metal-binding</keyword>
<evidence type="ECO:0000313" key="8">
    <source>
        <dbReference type="RefSeq" id="XP_015898696.3"/>
    </source>
</evidence>
<comment type="similarity">
    <text evidence="1 6">Belongs to the cytochrome P450 family.</text>
</comment>
<proteinExistence type="inferred from homology"/>
<keyword evidence="4 5" id="KW-0408">Iron</keyword>
<evidence type="ECO:0000313" key="7">
    <source>
        <dbReference type="Proteomes" id="UP001652623"/>
    </source>
</evidence>
<dbReference type="RefSeq" id="XP_015898696.3">
    <property type="nucleotide sequence ID" value="XM_016043210.4"/>
</dbReference>
<dbReference type="InterPro" id="IPR036396">
    <property type="entry name" value="Cyt_P450_sf"/>
</dbReference>
<dbReference type="CDD" id="cd11073">
    <property type="entry name" value="CYP76-like"/>
    <property type="match status" value="1"/>
</dbReference>
<evidence type="ECO:0000256" key="3">
    <source>
        <dbReference type="ARBA" id="ARBA00023002"/>
    </source>
</evidence>